<evidence type="ECO:0008006" key="4">
    <source>
        <dbReference type="Google" id="ProtNLM"/>
    </source>
</evidence>
<comment type="caution">
    <text evidence="2">The sequence shown here is derived from an EMBL/GenBank/DDBJ whole genome shotgun (WGS) entry which is preliminary data.</text>
</comment>
<accession>A0ABW4AJM8</accession>
<protein>
    <recommendedName>
        <fullName evidence="4">DUF5666 domain-containing protein</fullName>
    </recommendedName>
</protein>
<dbReference type="RefSeq" id="WP_317791040.1">
    <property type="nucleotide sequence ID" value="NZ_AP028461.1"/>
</dbReference>
<feature type="signal peptide" evidence="1">
    <location>
        <begin position="1"/>
        <end position="22"/>
    </location>
</feature>
<feature type="chain" id="PRO_5045693814" description="DUF5666 domain-containing protein" evidence="1">
    <location>
        <begin position="23"/>
        <end position="163"/>
    </location>
</feature>
<evidence type="ECO:0000313" key="3">
    <source>
        <dbReference type="Proteomes" id="UP001597183"/>
    </source>
</evidence>
<organism evidence="2 3">
    <name type="scientific">Actinoplanes sichuanensis</name>
    <dbReference type="NCBI Taxonomy" id="512349"/>
    <lineage>
        <taxon>Bacteria</taxon>
        <taxon>Bacillati</taxon>
        <taxon>Actinomycetota</taxon>
        <taxon>Actinomycetes</taxon>
        <taxon>Micromonosporales</taxon>
        <taxon>Micromonosporaceae</taxon>
        <taxon>Actinoplanes</taxon>
    </lineage>
</organism>
<gene>
    <name evidence="2" type="ORF">ACFQ5G_33895</name>
</gene>
<dbReference type="PROSITE" id="PS51257">
    <property type="entry name" value="PROKAR_LIPOPROTEIN"/>
    <property type="match status" value="1"/>
</dbReference>
<reference evidence="3" key="1">
    <citation type="journal article" date="2019" name="Int. J. Syst. Evol. Microbiol.">
        <title>The Global Catalogue of Microorganisms (GCM) 10K type strain sequencing project: providing services to taxonomists for standard genome sequencing and annotation.</title>
        <authorList>
            <consortium name="The Broad Institute Genomics Platform"/>
            <consortium name="The Broad Institute Genome Sequencing Center for Infectious Disease"/>
            <person name="Wu L."/>
            <person name="Ma J."/>
        </authorList>
    </citation>
    <scope>NUCLEOTIDE SEQUENCE [LARGE SCALE GENOMIC DNA]</scope>
    <source>
        <strain evidence="3">CCM 7526</strain>
    </source>
</reference>
<dbReference type="EMBL" id="JBHTMK010000043">
    <property type="protein sequence ID" value="MFD1370356.1"/>
    <property type="molecule type" value="Genomic_DNA"/>
</dbReference>
<proteinExistence type="predicted"/>
<keyword evidence="3" id="KW-1185">Reference proteome</keyword>
<evidence type="ECO:0000256" key="1">
    <source>
        <dbReference type="SAM" id="SignalP"/>
    </source>
</evidence>
<dbReference type="Proteomes" id="UP001597183">
    <property type="component" value="Unassembled WGS sequence"/>
</dbReference>
<name>A0ABW4AJM8_9ACTN</name>
<evidence type="ECO:0000313" key="2">
    <source>
        <dbReference type="EMBL" id="MFD1370356.1"/>
    </source>
</evidence>
<sequence length="163" mass="17036">MARTSVQVLIFAVALAVTGCGAQAPAHVADAAIEMAALQEVGFDAGDAGDVGPAASDSPGVRPRAVRRLLRQNTLHGEVVVRTREGEDRTIVVQRGEVTTADDKGFTVKSSDGYVLTWTFGDPLRVAQNREKTERSAVKAGVQVGVGGVRDGSAVTARLIIVK</sequence>
<keyword evidence="1" id="KW-0732">Signal</keyword>